<evidence type="ECO:0000259" key="1">
    <source>
        <dbReference type="Pfam" id="PF13568"/>
    </source>
</evidence>
<sequence length="209" mass="23526">MRKILLMIIFLCVVTTGFSQFQLGFKFSPTISTNRIDAKSDTVSFSTDGAGLRFVAGPIADFQLTDNYFVSTGLLLVSKRAGLKAKQVTGTEVEEYSLQYIQIPLTLKLYTNEVALDKRIYFQMGATMEVNVKEDPKKDRYYYVEDFKLFDSSLLIGVGLEYKVGLNTIVFGGFSYSRGLLNTIGDQVRLDDDITFKNDYLALDLGIKF</sequence>
<dbReference type="AlphaFoldDB" id="A0A937FYY7"/>
<protein>
    <submittedName>
        <fullName evidence="2">PorT family protein</fullName>
    </submittedName>
</protein>
<reference evidence="2" key="1">
    <citation type="submission" date="2021-01" db="EMBL/GenBank/DDBJ databases">
        <title>Fulvivirga kasyanovii gen. nov., sp nov., a novel member of the phylum Bacteroidetes isolated from seawater in a mussel farm.</title>
        <authorList>
            <person name="Zhao L.-H."/>
            <person name="Wang Z.-J."/>
        </authorList>
    </citation>
    <scope>NUCLEOTIDE SEQUENCE</scope>
    <source>
        <strain evidence="2">29W222</strain>
    </source>
</reference>
<dbReference type="EMBL" id="JAEUGD010000043">
    <property type="protein sequence ID" value="MBL6447402.1"/>
    <property type="molecule type" value="Genomic_DNA"/>
</dbReference>
<organism evidence="2 3">
    <name type="scientific">Fulvivirga marina</name>
    <dbReference type="NCBI Taxonomy" id="2494733"/>
    <lineage>
        <taxon>Bacteria</taxon>
        <taxon>Pseudomonadati</taxon>
        <taxon>Bacteroidota</taxon>
        <taxon>Cytophagia</taxon>
        <taxon>Cytophagales</taxon>
        <taxon>Fulvivirgaceae</taxon>
        <taxon>Fulvivirga</taxon>
    </lineage>
</organism>
<evidence type="ECO:0000313" key="3">
    <source>
        <dbReference type="Proteomes" id="UP000614216"/>
    </source>
</evidence>
<proteinExistence type="predicted"/>
<dbReference type="RefSeq" id="WP_202856939.1">
    <property type="nucleotide sequence ID" value="NZ_JAEUGD010000043.1"/>
</dbReference>
<dbReference type="InterPro" id="IPR025665">
    <property type="entry name" value="Beta-barrel_OMP_2"/>
</dbReference>
<evidence type="ECO:0000313" key="2">
    <source>
        <dbReference type="EMBL" id="MBL6447402.1"/>
    </source>
</evidence>
<accession>A0A937FYY7</accession>
<gene>
    <name evidence="2" type="ORF">JMN32_13880</name>
</gene>
<name>A0A937FYY7_9BACT</name>
<comment type="caution">
    <text evidence="2">The sequence shown here is derived from an EMBL/GenBank/DDBJ whole genome shotgun (WGS) entry which is preliminary data.</text>
</comment>
<dbReference type="Pfam" id="PF13568">
    <property type="entry name" value="OMP_b-brl_2"/>
    <property type="match status" value="1"/>
</dbReference>
<feature type="domain" description="Outer membrane protein beta-barrel" evidence="1">
    <location>
        <begin position="19"/>
        <end position="184"/>
    </location>
</feature>
<dbReference type="Proteomes" id="UP000614216">
    <property type="component" value="Unassembled WGS sequence"/>
</dbReference>
<keyword evidence="3" id="KW-1185">Reference proteome</keyword>